<dbReference type="KEGG" id="amd:AMED_1317"/>
<dbReference type="RefSeq" id="WP_013223219.1">
    <property type="nucleotide sequence ID" value="NC_014318.1"/>
</dbReference>
<evidence type="ECO:0000313" key="4">
    <source>
        <dbReference type="Proteomes" id="UP000000328"/>
    </source>
</evidence>
<dbReference type="OrthoDB" id="3291337at2"/>
<dbReference type="Pfam" id="PF04954">
    <property type="entry name" value="SIP"/>
    <property type="match status" value="1"/>
</dbReference>
<dbReference type="PANTHER" id="PTHR30157">
    <property type="entry name" value="FERRIC REDUCTASE, NADPH-DEPENDENT"/>
    <property type="match status" value="1"/>
</dbReference>
<dbReference type="InterPro" id="IPR039261">
    <property type="entry name" value="FNR_nucleotide-bd"/>
</dbReference>
<dbReference type="InterPro" id="IPR007037">
    <property type="entry name" value="SIP_rossman_dom"/>
</dbReference>
<dbReference type="Pfam" id="PF08021">
    <property type="entry name" value="FAD_binding_9"/>
    <property type="match status" value="1"/>
</dbReference>
<dbReference type="InterPro" id="IPR013113">
    <property type="entry name" value="SIP_FAD-bd"/>
</dbReference>
<dbReference type="Gene3D" id="2.40.30.10">
    <property type="entry name" value="Translation factors"/>
    <property type="match status" value="1"/>
</dbReference>
<dbReference type="HOGENOM" id="CLU_040923_2_1_11"/>
<dbReference type="AlphaFoldDB" id="A0A0H3D0U8"/>
<organism evidence="3 4">
    <name type="scientific">Amycolatopsis mediterranei (strain U-32)</name>
    <dbReference type="NCBI Taxonomy" id="749927"/>
    <lineage>
        <taxon>Bacteria</taxon>
        <taxon>Bacillati</taxon>
        <taxon>Actinomycetota</taxon>
        <taxon>Actinomycetes</taxon>
        <taxon>Pseudonocardiales</taxon>
        <taxon>Pseudonocardiaceae</taxon>
        <taxon>Amycolatopsis</taxon>
    </lineage>
</organism>
<name>A0A0H3D0U8_AMYMU</name>
<proteinExistence type="predicted"/>
<evidence type="ECO:0000259" key="2">
    <source>
        <dbReference type="PROSITE" id="PS51384"/>
    </source>
</evidence>
<evidence type="ECO:0000313" key="3">
    <source>
        <dbReference type="EMBL" id="ADJ43131.1"/>
    </source>
</evidence>
<feature type="domain" description="FAD-binding FR-type" evidence="2">
    <location>
        <begin position="2"/>
        <end position="132"/>
    </location>
</feature>
<dbReference type="PROSITE" id="PS51384">
    <property type="entry name" value="FAD_FR"/>
    <property type="match status" value="1"/>
</dbReference>
<dbReference type="CDD" id="cd06193">
    <property type="entry name" value="siderophore_interacting"/>
    <property type="match status" value="1"/>
</dbReference>
<evidence type="ECO:0000256" key="1">
    <source>
        <dbReference type="SAM" id="MobiDB-lite"/>
    </source>
</evidence>
<dbReference type="Gene3D" id="3.40.50.80">
    <property type="entry name" value="Nucleotide-binding domain of ferredoxin-NADP reductase (FNR) module"/>
    <property type="match status" value="1"/>
</dbReference>
<dbReference type="EMBL" id="CP002000">
    <property type="protein sequence ID" value="ADJ43131.1"/>
    <property type="molecule type" value="Genomic_DNA"/>
</dbReference>
<dbReference type="PATRIC" id="fig|749927.5.peg.1355"/>
<dbReference type="Proteomes" id="UP000000328">
    <property type="component" value="Chromosome"/>
</dbReference>
<dbReference type="InterPro" id="IPR039374">
    <property type="entry name" value="SIP_fam"/>
</dbReference>
<reference evidence="3 4" key="1">
    <citation type="journal article" date="2010" name="Cell Res.">
        <title>Complete genome sequence of the rifamycin SV-producing Amycolatopsis mediterranei U32 revealed its genetic characteristics in phylogeny and metabolism.</title>
        <authorList>
            <person name="Zhao W."/>
            <person name="Zhong Y."/>
            <person name="Yuan H."/>
            <person name="Wang J."/>
            <person name="Zheng H."/>
            <person name="Wang Y."/>
            <person name="Cen X."/>
            <person name="Xu F."/>
            <person name="Bai J."/>
            <person name="Han X."/>
            <person name="Lu G."/>
            <person name="Zhu Y."/>
            <person name="Shao Z."/>
            <person name="Yan H."/>
            <person name="Li C."/>
            <person name="Peng N."/>
            <person name="Zhang Z."/>
            <person name="Zhang Y."/>
            <person name="Lin W."/>
            <person name="Fan Y."/>
            <person name="Qin Z."/>
            <person name="Hu Y."/>
            <person name="Zhu B."/>
            <person name="Wang S."/>
            <person name="Ding X."/>
            <person name="Zhao G.P."/>
        </authorList>
    </citation>
    <scope>NUCLEOTIDE SEQUENCE [LARGE SCALE GENOMIC DNA]</scope>
    <source>
        <strain evidence="4">U-32</strain>
    </source>
</reference>
<dbReference type="eggNOG" id="COG2375">
    <property type="taxonomic scope" value="Bacteria"/>
</dbReference>
<dbReference type="InterPro" id="IPR017938">
    <property type="entry name" value="Riboflavin_synthase-like_b-brl"/>
</dbReference>
<dbReference type="GO" id="GO:0016491">
    <property type="term" value="F:oxidoreductase activity"/>
    <property type="evidence" value="ECO:0007669"/>
    <property type="project" value="InterPro"/>
</dbReference>
<accession>A0A0H3D0U8</accession>
<gene>
    <name evidence="3" type="ordered locus">AMED_1317</name>
</gene>
<dbReference type="InterPro" id="IPR017927">
    <property type="entry name" value="FAD-bd_FR_type"/>
</dbReference>
<sequence>MKPAGLLEVTAVRQVTPRTVRVTFTGDGLGELEPWPDQQLKLLFPPPGRPVRLPLAGDDVLRWYQAYLAIPEDERPVMRSYTVRGRDPGRAAIDVDFVLHPGSAGPATAWARRAAPGDVLGRYGPDAAYRRPLSTADTLLCAGDETAIPAIATILSEVDNAVVFVEVADVAEEQPLPGEVHWLHRDGAGHGSRLVEAVRDAKLPDGSVAAWLAGEAGMVRSLRRHLVGERGWAKDVIEFTGYWRRSLTQDDAPTPDDLADAAEKLGDSAGWTGN</sequence>
<dbReference type="PANTHER" id="PTHR30157:SF0">
    <property type="entry name" value="NADPH-DEPENDENT FERRIC-CHELATE REDUCTASE"/>
    <property type="match status" value="1"/>
</dbReference>
<dbReference type="SUPFAM" id="SSF63380">
    <property type="entry name" value="Riboflavin synthase domain-like"/>
    <property type="match status" value="1"/>
</dbReference>
<dbReference type="GeneID" id="92869110"/>
<protein>
    <submittedName>
        <fullName evidence="3">Siderophore-interacting protein</fullName>
    </submittedName>
</protein>
<feature type="region of interest" description="Disordered" evidence="1">
    <location>
        <begin position="250"/>
        <end position="274"/>
    </location>
</feature>